<dbReference type="Gene3D" id="3.40.50.1010">
    <property type="entry name" value="5'-nuclease"/>
    <property type="match status" value="1"/>
</dbReference>
<sequence length="129" mass="14753">MRILLDSHLLVWISEESPRLPKIVERLLEDGEHRFFFSAASLWELAIKSALGKSDYHVDVMQLYSELLDNEYEELPLSSRHAFALAGLPPIHKDPFDRMLIAQSISEGMLLLTSDETIARYNGTIKLAR</sequence>
<evidence type="ECO:0000259" key="1">
    <source>
        <dbReference type="Pfam" id="PF01850"/>
    </source>
</evidence>
<name>A0A0T7FN14_NEOGA</name>
<dbReference type="CDD" id="cd09872">
    <property type="entry name" value="PIN_Sll0205-like"/>
    <property type="match status" value="1"/>
</dbReference>
<dbReference type="OrthoDB" id="9798990at2"/>
<dbReference type="PANTHER" id="PTHR36173">
    <property type="entry name" value="RIBONUCLEASE VAPC16-RELATED"/>
    <property type="match status" value="1"/>
</dbReference>
<reference evidence="2 3" key="1">
    <citation type="submission" date="2014-08" db="EMBL/GenBank/DDBJ databases">
        <authorList>
            <person name="Chen Y.-H."/>
        </authorList>
    </citation>
    <scope>NUCLEOTIDE SEQUENCE [LARGE SCALE GENOMIC DNA]</scope>
</reference>
<gene>
    <name evidence="2" type="primary">pilT</name>
    <name evidence="2" type="ORF">NGAL_HAMBI1145_33360</name>
</gene>
<dbReference type="Pfam" id="PF01850">
    <property type="entry name" value="PIN"/>
    <property type="match status" value="1"/>
</dbReference>
<feature type="domain" description="PIN" evidence="1">
    <location>
        <begin position="3"/>
        <end position="121"/>
    </location>
</feature>
<dbReference type="InterPro" id="IPR041705">
    <property type="entry name" value="PIN_Sll0205"/>
</dbReference>
<dbReference type="InterPro" id="IPR029060">
    <property type="entry name" value="PIN-like_dom_sf"/>
</dbReference>
<dbReference type="SUPFAM" id="SSF88723">
    <property type="entry name" value="PIN domain-like"/>
    <property type="match status" value="1"/>
</dbReference>
<dbReference type="InterPro" id="IPR002716">
    <property type="entry name" value="PIN_dom"/>
</dbReference>
<evidence type="ECO:0000313" key="3">
    <source>
        <dbReference type="Proteomes" id="UP000046176"/>
    </source>
</evidence>
<dbReference type="PANTHER" id="PTHR36173:SF2">
    <property type="entry name" value="RIBONUCLEASE VAPC16"/>
    <property type="match status" value="1"/>
</dbReference>
<organism evidence="2 3">
    <name type="scientific">Neorhizobium galegae bv. officinalis</name>
    <dbReference type="NCBI Taxonomy" id="323656"/>
    <lineage>
        <taxon>Bacteria</taxon>
        <taxon>Pseudomonadati</taxon>
        <taxon>Pseudomonadota</taxon>
        <taxon>Alphaproteobacteria</taxon>
        <taxon>Hyphomicrobiales</taxon>
        <taxon>Rhizobiaceae</taxon>
        <taxon>Rhizobium/Agrobacterium group</taxon>
        <taxon>Neorhizobium</taxon>
    </lineage>
</organism>
<evidence type="ECO:0000313" key="2">
    <source>
        <dbReference type="EMBL" id="CDZ36378.1"/>
    </source>
</evidence>
<dbReference type="Proteomes" id="UP000046176">
    <property type="component" value="Unassembled WGS sequence"/>
</dbReference>
<dbReference type="AlphaFoldDB" id="A0A0T7FN14"/>
<accession>A0A0T7FN14</accession>
<dbReference type="EMBL" id="CCRH01000008">
    <property type="protein sequence ID" value="CDZ36378.1"/>
    <property type="molecule type" value="Genomic_DNA"/>
</dbReference>
<proteinExistence type="predicted"/>
<protein>
    <submittedName>
        <fullName evidence="2">Pilus retraction motor protein PilT</fullName>
    </submittedName>
</protein>
<dbReference type="InterPro" id="IPR052919">
    <property type="entry name" value="TA_system_RNase"/>
</dbReference>
<dbReference type="RefSeq" id="WP_046667410.1">
    <property type="nucleotide sequence ID" value="NZ_CCRH01000008.1"/>
</dbReference>